<dbReference type="PANTHER" id="PTHR13847:SF286">
    <property type="entry name" value="D-AMINO ACID DEHYDROGENASE"/>
    <property type="match status" value="1"/>
</dbReference>
<evidence type="ECO:0000256" key="2">
    <source>
        <dbReference type="ARBA" id="ARBA00009410"/>
    </source>
</evidence>
<dbReference type="HOGENOM" id="CLU_060691_2_1_11"/>
<reference evidence="7 8" key="1">
    <citation type="submission" date="2011-05" db="EMBL/GenBank/DDBJ databases">
        <title>Complete sequence of Isoptericola variabilis 225.</title>
        <authorList>
            <consortium name="US DOE Joint Genome Institute"/>
            <person name="Lucas S."/>
            <person name="Han J."/>
            <person name="Lapidus A."/>
            <person name="Cheng J.-F."/>
            <person name="Goodwin L."/>
            <person name="Pitluck S."/>
            <person name="Peters L."/>
            <person name="Mikhailova N."/>
            <person name="Zeytun A."/>
            <person name="Han C."/>
            <person name="Tapia R."/>
            <person name="Land M."/>
            <person name="Hauser L."/>
            <person name="Kyrpides N."/>
            <person name="Ivanova N."/>
            <person name="Pagani I."/>
            <person name="Siebers A."/>
            <person name="Allgaier M."/>
            <person name="Thelen M."/>
            <person name="Hugenholtz P."/>
            <person name="Gladden J."/>
            <person name="Woyke T."/>
        </authorList>
    </citation>
    <scope>NUCLEOTIDE SEQUENCE [LARGE SCALE GENOMIC DNA]</scope>
    <source>
        <strain evidence="8">225</strain>
    </source>
</reference>
<sequence length="412" mass="42673">MFTVGQILDVRPQSPRPARPAGLPPKADLVVVGAGTVGLAHAAEAAARGQSVVVVERDPRPLGASVRGDGHAAVTTQDGIALACALATRERWLKLGREAGFWVRQTGSVVVARTDAELAVLDDLVAMRDGDAVLLDAAGVQEKAPLACDDVVGGVLLPLDVRLEPRESVPALAAWLAERPGVDVAWSTAVHTLEPGSGCTLARTSRGEIVAKRVVVAVGHDLDRLFPDAVADADVRRAHRQWLRVTAPGAVDAATEALPAVLGGSAMLHHPTFGHSPALVDVRERLRTRSPGVLDAGVHLAFTSRADGSFVVGSARTPDAVAPYRSEAADAALLAEARMLLGADLRVLERWSSSGLEPATPARLGRRAVGLPPGGPFVVAEPLPGVRAVAVLSGLGTTTAHGLAARVLDTLL</sequence>
<comment type="similarity">
    <text evidence="2">Belongs to the DadA oxidoreductase family.</text>
</comment>
<dbReference type="SUPFAM" id="SSF51905">
    <property type="entry name" value="FAD/NAD(P)-binding domain"/>
    <property type="match status" value="1"/>
</dbReference>
<organism evidence="8">
    <name type="scientific">Isoptericola variabilis (strain 225)</name>
    <dbReference type="NCBI Taxonomy" id="743718"/>
    <lineage>
        <taxon>Bacteria</taxon>
        <taxon>Bacillati</taxon>
        <taxon>Actinomycetota</taxon>
        <taxon>Actinomycetes</taxon>
        <taxon>Micrococcales</taxon>
        <taxon>Promicromonosporaceae</taxon>
        <taxon>Isoptericola</taxon>
    </lineage>
</organism>
<keyword evidence="4" id="KW-0560">Oxidoreductase</keyword>
<dbReference type="AlphaFoldDB" id="F6FSC0"/>
<evidence type="ECO:0000256" key="5">
    <source>
        <dbReference type="SAM" id="MobiDB-lite"/>
    </source>
</evidence>
<dbReference type="Gene3D" id="3.50.50.60">
    <property type="entry name" value="FAD/NAD(P)-binding domain"/>
    <property type="match status" value="1"/>
</dbReference>
<dbReference type="InterPro" id="IPR036188">
    <property type="entry name" value="FAD/NAD-bd_sf"/>
</dbReference>
<dbReference type="Gene3D" id="3.30.9.10">
    <property type="entry name" value="D-Amino Acid Oxidase, subunit A, domain 2"/>
    <property type="match status" value="1"/>
</dbReference>
<proteinExistence type="inferred from homology"/>
<feature type="region of interest" description="Disordered" evidence="5">
    <location>
        <begin position="1"/>
        <end position="23"/>
    </location>
</feature>
<evidence type="ECO:0000256" key="1">
    <source>
        <dbReference type="ARBA" id="ARBA00001974"/>
    </source>
</evidence>
<dbReference type="KEGG" id="iva:Isova_0257"/>
<dbReference type="GO" id="GO:0005737">
    <property type="term" value="C:cytoplasm"/>
    <property type="evidence" value="ECO:0007669"/>
    <property type="project" value="TreeGrafter"/>
</dbReference>
<name>F6FSC0_ISOV2</name>
<accession>F6FSC0</accession>
<comment type="cofactor">
    <cofactor evidence="1">
        <name>FAD</name>
        <dbReference type="ChEBI" id="CHEBI:57692"/>
    </cofactor>
</comment>
<evidence type="ECO:0000256" key="3">
    <source>
        <dbReference type="ARBA" id="ARBA00022630"/>
    </source>
</evidence>
<feature type="domain" description="FAD dependent oxidoreductase" evidence="6">
    <location>
        <begin position="28"/>
        <end position="406"/>
    </location>
</feature>
<dbReference type="PANTHER" id="PTHR13847">
    <property type="entry name" value="SARCOSINE DEHYDROGENASE-RELATED"/>
    <property type="match status" value="1"/>
</dbReference>
<dbReference type="Pfam" id="PF01266">
    <property type="entry name" value="DAO"/>
    <property type="match status" value="1"/>
</dbReference>
<dbReference type="EMBL" id="CP002810">
    <property type="protein sequence ID" value="AEG43061.1"/>
    <property type="molecule type" value="Genomic_DNA"/>
</dbReference>
<dbReference type="InterPro" id="IPR006076">
    <property type="entry name" value="FAD-dep_OxRdtase"/>
</dbReference>
<evidence type="ECO:0000313" key="8">
    <source>
        <dbReference type="Proteomes" id="UP000009236"/>
    </source>
</evidence>
<keyword evidence="3" id="KW-0285">Flavoprotein</keyword>
<dbReference type="eggNOG" id="COG0665">
    <property type="taxonomic scope" value="Bacteria"/>
</dbReference>
<evidence type="ECO:0000256" key="4">
    <source>
        <dbReference type="ARBA" id="ARBA00023002"/>
    </source>
</evidence>
<evidence type="ECO:0000259" key="6">
    <source>
        <dbReference type="Pfam" id="PF01266"/>
    </source>
</evidence>
<dbReference type="GO" id="GO:0016491">
    <property type="term" value="F:oxidoreductase activity"/>
    <property type="evidence" value="ECO:0007669"/>
    <property type="project" value="UniProtKB-KW"/>
</dbReference>
<keyword evidence="8" id="KW-1185">Reference proteome</keyword>
<gene>
    <name evidence="7" type="ordered locus">Isova_0257</name>
</gene>
<protein>
    <submittedName>
        <fullName evidence="7">FAD dependent oxidoreductase</fullName>
    </submittedName>
</protein>
<dbReference type="Proteomes" id="UP000009236">
    <property type="component" value="Chromosome"/>
</dbReference>
<evidence type="ECO:0000313" key="7">
    <source>
        <dbReference type="EMBL" id="AEG43061.1"/>
    </source>
</evidence>
<dbReference type="STRING" id="743718.Isova_0257"/>